<gene>
    <name evidence="2" type="ORF">BHS01_06255</name>
    <name evidence="1" type="ORF">GYN19_03715</name>
</gene>
<dbReference type="EMBL" id="CP017195">
    <property type="protein sequence ID" value="QDJ28152.1"/>
    <property type="molecule type" value="Genomic_DNA"/>
</dbReference>
<evidence type="ECO:0000313" key="1">
    <source>
        <dbReference type="EMBL" id="MCJ1977060.1"/>
    </source>
</evidence>
<proteinExistence type="predicted"/>
<name>A0A7L4WG96_9LACT</name>
<dbReference type="KEGG" id="lpaa:BHS01_06255"/>
<dbReference type="Proteomes" id="UP000516280">
    <property type="component" value="Chromosome"/>
</dbReference>
<reference evidence="2 3" key="1">
    <citation type="submission" date="2016-09" db="EMBL/GenBank/DDBJ databases">
        <title>Lactic acid bacteria from MAP meat Genome sequencing and assembly.</title>
        <authorList>
            <person name="Behr J."/>
            <person name="Hilgarth M."/>
            <person name="Vogel R.F."/>
        </authorList>
    </citation>
    <scope>NUCLEOTIDE SEQUENCE [LARGE SCALE GENOMIC DNA]</scope>
    <source>
        <strain evidence="2 3">TMW21615</strain>
    </source>
</reference>
<protein>
    <submittedName>
        <fullName evidence="2">Uncharacterized protein</fullName>
    </submittedName>
</protein>
<dbReference type="RefSeq" id="WP_109834423.1">
    <property type="nucleotide sequence ID" value="NZ_CP017195.1"/>
</dbReference>
<sequence length="106" mass="11883">MKNIIWIFSINFDGQGPFGYNASLNVIGNAFQEQLKAALLPDITINFITYDANSDVIPVSDLIVFNDVDARYLKDQITDTGLCIPNKAIYAKEIEEIKQSILTRLV</sequence>
<evidence type="ECO:0000313" key="2">
    <source>
        <dbReference type="EMBL" id="QDJ28152.1"/>
    </source>
</evidence>
<organism evidence="2 3">
    <name type="scientific">Pseudolactococcus paracarnosus</name>
    <dbReference type="NCBI Taxonomy" id="2749962"/>
    <lineage>
        <taxon>Bacteria</taxon>
        <taxon>Bacillati</taxon>
        <taxon>Bacillota</taxon>
        <taxon>Bacilli</taxon>
        <taxon>Lactobacillales</taxon>
        <taxon>Streptococcaceae</taxon>
        <taxon>Pseudolactococcus</taxon>
    </lineage>
</organism>
<reference evidence="1 4" key="3">
    <citation type="journal article" date="2022" name="Microbiol. Res.">
        <title>Comparative genome analysis, predicted lifestyle and antimicrobial strategies of Lactococcus carnosus and Lactococcus paracarnosus isolated from meat.</title>
        <authorList>
            <person name="Werum V."/>
            <person name="Ehrmann M."/>
            <person name="Vogel R."/>
            <person name="Hilgarth M."/>
        </authorList>
    </citation>
    <scope>NUCLEOTIDE SEQUENCE [LARGE SCALE GENOMIC DNA]</scope>
    <source>
        <strain evidence="1 4">TMW21897</strain>
    </source>
</reference>
<dbReference type="EMBL" id="JAAEDA010000004">
    <property type="protein sequence ID" value="MCJ1977060.1"/>
    <property type="molecule type" value="Genomic_DNA"/>
</dbReference>
<evidence type="ECO:0000313" key="4">
    <source>
        <dbReference type="Proteomes" id="UP001522462"/>
    </source>
</evidence>
<evidence type="ECO:0000313" key="3">
    <source>
        <dbReference type="Proteomes" id="UP000516280"/>
    </source>
</evidence>
<accession>A0A7L4WG96</accession>
<keyword evidence="4" id="KW-1185">Reference proteome</keyword>
<reference evidence="1" key="2">
    <citation type="submission" date="2020-01" db="EMBL/GenBank/DDBJ databases">
        <authorList>
            <person name="Hilgarth M."/>
            <person name="Vogel R.F."/>
        </authorList>
    </citation>
    <scope>NUCLEOTIDE SEQUENCE</scope>
    <source>
        <strain evidence="1">TMW21897</strain>
    </source>
</reference>
<dbReference type="Proteomes" id="UP001522462">
    <property type="component" value="Unassembled WGS sequence"/>
</dbReference>
<dbReference type="AlphaFoldDB" id="A0A7L4WG96"/>